<evidence type="ECO:0008006" key="3">
    <source>
        <dbReference type="Google" id="ProtNLM"/>
    </source>
</evidence>
<gene>
    <name evidence="1" type="ORF">NH26_04690</name>
</gene>
<name>A0A1S1YXU0_FLAPC</name>
<dbReference type="EMBL" id="JRYR02000001">
    <property type="protein sequence ID" value="OHX65695.1"/>
    <property type="molecule type" value="Genomic_DNA"/>
</dbReference>
<dbReference type="Proteomes" id="UP000179797">
    <property type="component" value="Unassembled WGS sequence"/>
</dbReference>
<proteinExistence type="predicted"/>
<sequence>MDKVGLEKTLKDLLPPVFSNKFFEHFSSYQFKKFKQKDLIEENSLLKNTKKGKRCFLIATGPSLKLEDLNLLKGEDCYTISNAFLHKSIKEINPIAHFFAPYHKPLVLENYKDWLKKSDEILPENTIIVTGHKNLEYFSPFEVFPNRDIKYLYFSRHTDKFLDITKPIIPPVTGPQMMIPYLLYLGYEKIYLLGCDSTIMRDFKKASINHFYDTKKEDIRKNASDKNSWGNSVEQFESQLNQFKLYEYFAKQLKGGNQTIINLSKDSWIDCYPFDTLENVINLEKK</sequence>
<reference evidence="1 2" key="1">
    <citation type="journal article" date="2012" name="Int. J. Syst. Evol. Microbiol.">
        <title>Flammeovirga pacifica sp. nov., isolated from deep-sea sediment.</title>
        <authorList>
            <person name="Xu H."/>
            <person name="Fu Y."/>
            <person name="Yang N."/>
            <person name="Ding Z."/>
            <person name="Lai Q."/>
            <person name="Zeng R."/>
        </authorList>
    </citation>
    <scope>NUCLEOTIDE SEQUENCE [LARGE SCALE GENOMIC DNA]</scope>
    <source>
        <strain evidence="2">DSM 24597 / LMG 26175 / WPAGA1</strain>
    </source>
</reference>
<accession>A0A1S1YXU0</accession>
<comment type="caution">
    <text evidence="1">The sequence shown here is derived from an EMBL/GenBank/DDBJ whole genome shotgun (WGS) entry which is preliminary data.</text>
</comment>
<dbReference type="Gene3D" id="3.90.1480.10">
    <property type="entry name" value="Alpha-2,3-sialyltransferase"/>
    <property type="match status" value="1"/>
</dbReference>
<evidence type="ECO:0000313" key="2">
    <source>
        <dbReference type="Proteomes" id="UP000179797"/>
    </source>
</evidence>
<dbReference type="OrthoDB" id="344900at2"/>
<evidence type="ECO:0000313" key="1">
    <source>
        <dbReference type="EMBL" id="OHX65695.1"/>
    </source>
</evidence>
<dbReference type="AlphaFoldDB" id="A0A1S1YXU0"/>
<dbReference type="STRING" id="915059.NH26_04690"/>
<dbReference type="RefSeq" id="WP_044222243.1">
    <property type="nucleotide sequence ID" value="NZ_JRYR02000001.1"/>
</dbReference>
<keyword evidence="2" id="KW-1185">Reference proteome</keyword>
<organism evidence="1 2">
    <name type="scientific">Flammeovirga pacifica</name>
    <dbReference type="NCBI Taxonomy" id="915059"/>
    <lineage>
        <taxon>Bacteria</taxon>
        <taxon>Pseudomonadati</taxon>
        <taxon>Bacteroidota</taxon>
        <taxon>Cytophagia</taxon>
        <taxon>Cytophagales</taxon>
        <taxon>Flammeovirgaceae</taxon>
        <taxon>Flammeovirga</taxon>
    </lineage>
</organism>
<protein>
    <recommendedName>
        <fullName evidence="3">DUF115 domain-containing protein</fullName>
    </recommendedName>
</protein>